<evidence type="ECO:0000313" key="10">
    <source>
        <dbReference type="Proteomes" id="UP001172217"/>
    </source>
</evidence>
<keyword evidence="5" id="KW-0812">Transmembrane</keyword>
<dbReference type="PANTHER" id="PTHR30026:SF22">
    <property type="entry name" value="OUTER MEMBRANE EFFLUX PROTEIN"/>
    <property type="match status" value="1"/>
</dbReference>
<comment type="similarity">
    <text evidence="2">Belongs to the outer membrane factor (OMF) (TC 1.B.17) family.</text>
</comment>
<gene>
    <name evidence="9" type="ORF">QZM70_25855</name>
</gene>
<dbReference type="EMBL" id="JAUJQL010000014">
    <property type="protein sequence ID" value="MDN7526369.1"/>
    <property type="molecule type" value="Genomic_DNA"/>
</dbReference>
<dbReference type="Pfam" id="PF02321">
    <property type="entry name" value="OEP"/>
    <property type="match status" value="2"/>
</dbReference>
<evidence type="ECO:0000256" key="1">
    <source>
        <dbReference type="ARBA" id="ARBA00004442"/>
    </source>
</evidence>
<dbReference type="RefSeq" id="WP_301771117.1">
    <property type="nucleotide sequence ID" value="NZ_JAUJQL010000014.1"/>
</dbReference>
<evidence type="ECO:0000256" key="6">
    <source>
        <dbReference type="ARBA" id="ARBA00023136"/>
    </source>
</evidence>
<dbReference type="InterPro" id="IPR003423">
    <property type="entry name" value="OMP_efflux"/>
</dbReference>
<dbReference type="PANTHER" id="PTHR30026">
    <property type="entry name" value="OUTER MEMBRANE PROTEIN TOLC"/>
    <property type="match status" value="1"/>
</dbReference>
<accession>A0ABT8NY67</accession>
<keyword evidence="3" id="KW-0813">Transport</keyword>
<keyword evidence="6" id="KW-0472">Membrane</keyword>
<evidence type="ECO:0000256" key="3">
    <source>
        <dbReference type="ARBA" id="ARBA00022448"/>
    </source>
</evidence>
<dbReference type="Gene3D" id="1.20.1600.10">
    <property type="entry name" value="Outer membrane efflux proteins (OEP)"/>
    <property type="match status" value="1"/>
</dbReference>
<evidence type="ECO:0000256" key="2">
    <source>
        <dbReference type="ARBA" id="ARBA00007613"/>
    </source>
</evidence>
<evidence type="ECO:0000256" key="8">
    <source>
        <dbReference type="SAM" id="MobiDB-lite"/>
    </source>
</evidence>
<keyword evidence="10" id="KW-1185">Reference proteome</keyword>
<evidence type="ECO:0000256" key="7">
    <source>
        <dbReference type="ARBA" id="ARBA00023237"/>
    </source>
</evidence>
<keyword evidence="4" id="KW-1134">Transmembrane beta strand</keyword>
<evidence type="ECO:0000313" key="9">
    <source>
        <dbReference type="EMBL" id="MDN7526369.1"/>
    </source>
</evidence>
<dbReference type="InterPro" id="IPR051906">
    <property type="entry name" value="TolC-like"/>
</dbReference>
<comment type="subcellular location">
    <subcellularLocation>
        <location evidence="1">Cell outer membrane</location>
    </subcellularLocation>
</comment>
<name>A0ABT8NY67_9BURK</name>
<proteinExistence type="inferred from homology"/>
<dbReference type="Proteomes" id="UP001172217">
    <property type="component" value="Unassembled WGS sequence"/>
</dbReference>
<evidence type="ECO:0000256" key="4">
    <source>
        <dbReference type="ARBA" id="ARBA00022452"/>
    </source>
</evidence>
<keyword evidence="7" id="KW-0998">Cell outer membrane</keyword>
<protein>
    <submittedName>
        <fullName evidence="9">TolC family protein</fullName>
    </submittedName>
</protein>
<sequence>MLATLMRADASACDSVLPDLPFRRTSLSLLFATGLFASWHSASAAVVDPTDGAGPLVGGRSSLSDPTDGVVTISLSEDDDIAGTVADPARAERMRRLEARKVARTARALRIASMRQAAQAATTSGKAALISQGSHDAQPVRPGRPLPRDEAWARASEPVAHVDASTLSVMPGSSMRSDTVRVTGVAARANGATAPLVVPPGALTAWAGVNAGTNAASPSFAVLPDRPATRARTIVGANAATQPAIASAQLPPARATRVGQKRDRALERASDLSYPPERNRMAEAVAYAIPGADTRRPDTNAPGVRKAVSPEALRTGPVALPPDLADAPASPAGTGWDVATRQAAVRMRARTLTAGVSKPAPLQADGGASLASAATGGVTLADMIDAERPARVFPRPLDHHLHLAGSAAMPWPRSQAASVAGWMAEPADSTADGTLSPQGDLRPVFLAAVEAAFDRSPQVQLAYASYRAQIADVDEIKGRRWPQLQFTSRSKAVEFGGEARNMAGRGAALSANVTTSIFDWGYLSKTIKSRQQTADAGKEYYDAQLENSAYTVTTAMAELAKQRQLIKISQQFVDRMQTLVTMLGQIVAVDRGRASELTQAKARLLQAQASHDAVAAKARDTELTLRKLIGERPLNLPSVSAWNIEPASLDVLLSSMDTHPQIRQARAEAEAARLQADAVRVSSRPSINWIVSKTIGRDEIDRSQPFQTMLTLNWNAFQGGSAKAAELAALERARASEQKIEQARLDLEYALRAADEDARTLLKRADLYGDLVGETDRVRKAFFDQWYHLGKRSLLDVLQAENDHYGNRINEITTRFDGYQAVFRELSSAGELIRWMRGVI</sequence>
<reference evidence="9" key="1">
    <citation type="submission" date="2023-07" db="EMBL/GenBank/DDBJ databases">
        <title>A collection of bacterial strains from the Burkholderia cepacia Research Laboratory and Repository.</title>
        <authorList>
            <person name="Lipuma J."/>
            <person name="Spilker T."/>
            <person name="Caverly L."/>
        </authorList>
    </citation>
    <scope>NUCLEOTIDE SEQUENCE</scope>
    <source>
        <strain evidence="9">AU45194</strain>
    </source>
</reference>
<comment type="caution">
    <text evidence="9">The sequence shown here is derived from an EMBL/GenBank/DDBJ whole genome shotgun (WGS) entry which is preliminary data.</text>
</comment>
<evidence type="ECO:0000256" key="5">
    <source>
        <dbReference type="ARBA" id="ARBA00022692"/>
    </source>
</evidence>
<feature type="region of interest" description="Disordered" evidence="8">
    <location>
        <begin position="126"/>
        <end position="145"/>
    </location>
</feature>
<organism evidence="9 10">
    <name type="scientific">Burkholderia orbicola</name>
    <dbReference type="NCBI Taxonomy" id="2978683"/>
    <lineage>
        <taxon>Bacteria</taxon>
        <taxon>Pseudomonadati</taxon>
        <taxon>Pseudomonadota</taxon>
        <taxon>Betaproteobacteria</taxon>
        <taxon>Burkholderiales</taxon>
        <taxon>Burkholderiaceae</taxon>
        <taxon>Burkholderia</taxon>
        <taxon>Burkholderia cepacia complex</taxon>
    </lineage>
</organism>
<dbReference type="SUPFAM" id="SSF56954">
    <property type="entry name" value="Outer membrane efflux proteins (OEP)"/>
    <property type="match status" value="1"/>
</dbReference>